<comment type="subunit">
    <text evidence="11">Monomer.</text>
</comment>
<evidence type="ECO:0000256" key="8">
    <source>
        <dbReference type="PIRSR" id="PIRSR601233-1"/>
    </source>
</evidence>
<dbReference type="InterPro" id="IPR036025">
    <property type="entry name" value="RtcB-like_sf"/>
</dbReference>
<evidence type="ECO:0000256" key="4">
    <source>
        <dbReference type="ARBA" id="ARBA00022800"/>
    </source>
</evidence>
<evidence type="ECO:0000256" key="11">
    <source>
        <dbReference type="RuleBase" id="RU371113"/>
    </source>
</evidence>
<dbReference type="SUPFAM" id="SSF103365">
    <property type="entry name" value="Hypothetical protein PH1602"/>
    <property type="match status" value="1"/>
</dbReference>
<comment type="caution">
    <text evidence="12">The sequence shown here is derived from an EMBL/GenBank/DDBJ whole genome shotgun (WGS) entry which is preliminary data.</text>
</comment>
<dbReference type="GO" id="GO:0170057">
    <property type="term" value="F:RNA ligase (GTP) activity"/>
    <property type="evidence" value="ECO:0007669"/>
    <property type="project" value="UniProtKB-EC"/>
</dbReference>
<reference evidence="13" key="1">
    <citation type="submission" date="2015-07" db="EMBL/GenBank/DDBJ databases">
        <title>Near-Complete Genome Sequence of the Cellulolytic Bacterium Bacteroides (Pseudobacteroides) cellulosolvens ATCC 35603.</title>
        <authorList>
            <person name="Dassa B."/>
            <person name="Utturkar S.M."/>
            <person name="Klingeman D.M."/>
            <person name="Hurt R.A."/>
            <person name="Keller M."/>
            <person name="Xu J."/>
            <person name="Reddy Y.H.K."/>
            <person name="Borovok I."/>
            <person name="Grinberg I.R."/>
            <person name="Lamed R."/>
            <person name="Zhivin O."/>
            <person name="Bayer E.A."/>
            <person name="Brown S.D."/>
        </authorList>
    </citation>
    <scope>NUCLEOTIDE SEQUENCE [LARGE SCALE GENOMIC DNA]</scope>
    <source>
        <strain evidence="13">DSM 2933</strain>
    </source>
</reference>
<dbReference type="Pfam" id="PF01139">
    <property type="entry name" value="RtcB"/>
    <property type="match status" value="1"/>
</dbReference>
<dbReference type="PANTHER" id="PTHR11118:SF1">
    <property type="entry name" value="RNA-SPLICING LIGASE RTCB HOMOLOG"/>
    <property type="match status" value="1"/>
</dbReference>
<keyword evidence="3 9" id="KW-0547">Nucleotide-binding</keyword>
<dbReference type="GO" id="GO:0003972">
    <property type="term" value="F:RNA ligase (ATP) activity"/>
    <property type="evidence" value="ECO:0007669"/>
    <property type="project" value="TreeGrafter"/>
</dbReference>
<protein>
    <recommendedName>
        <fullName evidence="11">tRNA-splicing ligase RtcB</fullName>
        <ecNumber evidence="11">6.5.1.-</ecNumber>
    </recommendedName>
</protein>
<feature type="binding site" evidence="9">
    <location>
        <position position="499"/>
    </location>
    <ligand>
        <name>GMP</name>
        <dbReference type="ChEBI" id="CHEBI:58115"/>
    </ligand>
</feature>
<keyword evidence="1 11" id="KW-0436">Ligase</keyword>
<feature type="binding site" evidence="9">
    <location>
        <begin position="341"/>
        <end position="342"/>
    </location>
    <ligand>
        <name>GMP</name>
        <dbReference type="ChEBI" id="CHEBI:58115"/>
    </ligand>
</feature>
<feature type="binding site" evidence="10">
    <location>
        <position position="96"/>
    </location>
    <ligand>
        <name>Mn(2+)</name>
        <dbReference type="ChEBI" id="CHEBI:29035"/>
        <label>1</label>
    </ligand>
</feature>
<name>A0A0L6JHG3_9FIRM</name>
<proteinExistence type="inferred from homology"/>
<keyword evidence="5 9" id="KW-0342">GTP-binding</keyword>
<feature type="binding site" evidence="10">
    <location>
        <position position="218"/>
    </location>
    <ligand>
        <name>Mn(2+)</name>
        <dbReference type="ChEBI" id="CHEBI:29035"/>
        <label>1</label>
    </ligand>
</feature>
<accession>A0A0L6JHG3</accession>
<dbReference type="EC" id="6.5.1.-" evidence="11"/>
<feature type="active site" description="GMP-histidine intermediate" evidence="8">
    <location>
        <position position="409"/>
    </location>
</feature>
<organism evidence="12 13">
    <name type="scientific">Pseudobacteroides cellulosolvens ATCC 35603 = DSM 2933</name>
    <dbReference type="NCBI Taxonomy" id="398512"/>
    <lineage>
        <taxon>Bacteria</taxon>
        <taxon>Bacillati</taxon>
        <taxon>Bacillota</taxon>
        <taxon>Clostridia</taxon>
        <taxon>Eubacteriales</taxon>
        <taxon>Oscillospiraceae</taxon>
        <taxon>Pseudobacteroides</taxon>
    </lineage>
</organism>
<evidence type="ECO:0000256" key="2">
    <source>
        <dbReference type="ARBA" id="ARBA00022723"/>
    </source>
</evidence>
<dbReference type="EMBL" id="LGTC01000001">
    <property type="protein sequence ID" value="KNY25163.1"/>
    <property type="molecule type" value="Genomic_DNA"/>
</dbReference>
<comment type="similarity">
    <text evidence="11">Belongs to the RtcB family.</text>
</comment>
<gene>
    <name evidence="11" type="primary">rtcB</name>
    <name evidence="12" type="ORF">Bccel_0420</name>
</gene>
<dbReference type="GO" id="GO:0005525">
    <property type="term" value="F:GTP binding"/>
    <property type="evidence" value="ECO:0007669"/>
    <property type="project" value="UniProtKB-KW"/>
</dbReference>
<dbReference type="PANTHER" id="PTHR11118">
    <property type="entry name" value="RNA-SPLICING LIGASE RTCB HOMOLOG"/>
    <property type="match status" value="1"/>
</dbReference>
<evidence type="ECO:0000256" key="9">
    <source>
        <dbReference type="PIRSR" id="PIRSR601233-2"/>
    </source>
</evidence>
<evidence type="ECO:0000256" key="7">
    <source>
        <dbReference type="ARBA" id="ARBA00047746"/>
    </source>
</evidence>
<dbReference type="Proteomes" id="UP000036923">
    <property type="component" value="Unassembled WGS sequence"/>
</dbReference>
<evidence type="ECO:0000313" key="13">
    <source>
        <dbReference type="Proteomes" id="UP000036923"/>
    </source>
</evidence>
<evidence type="ECO:0000256" key="10">
    <source>
        <dbReference type="PIRSR" id="PIRSR601233-3"/>
    </source>
</evidence>
<dbReference type="PATRIC" id="fig|398512.5.peg.440"/>
<keyword evidence="4" id="KW-0692">RNA repair</keyword>
<evidence type="ECO:0000256" key="5">
    <source>
        <dbReference type="ARBA" id="ARBA00023134"/>
    </source>
</evidence>
<dbReference type="STRING" id="398512.Bccel_0420"/>
<sequence length="500" mass="56384">MNHNIDEFSKQKFPVRFFKNADVRFENNALEELNNLLNLSDTIERIKAVDKDFFMDTKADISEVAITPDFHKGAGIPIGTVMLTNGFIVPQAIGNDVNCGMRLYTTDLKEDCIKSNLPDLERRIRHIFFEGGRDIPMNSIQRESTLREGIIGLLETSHIAKSKGIWKFYDPKQQELDILNISSLGSMITDQVIGLQDFMGSRDLSYDEQIGSIGGGNHFVEIQKVSEILDNQIANAWKIKKGQVVIMIHTGSISIGHHSGMLFRQLVKGIYPKDIKAPDNDIYILPYSEKYMNEYNMFWSLLSNAANFAFANRLFLGLMVYKALNGIIGEFDFKLLYDSPHNLVWKEELGGKNYFLHRKGACPSRGMSQMSGTNYEYYGEPVFIPGSMGSSSFILAGLGNRESLFSSSHGAGRSLSRGNAKKASNELFRDFINHFKVITPIDPNKQDIKSRPDILKKWEDEIKSEAPYAYKEITPIIKTHVDNGLAKVVARIEPILTIKG</sequence>
<comment type="cofactor">
    <cofactor evidence="10 11">
        <name>Mn(2+)</name>
        <dbReference type="ChEBI" id="CHEBI:29035"/>
    </cofactor>
    <text evidence="10 11">Binds 2 manganese ions per subunit.</text>
</comment>
<feature type="binding site" evidence="9">
    <location>
        <begin position="385"/>
        <end position="388"/>
    </location>
    <ligand>
        <name>GMP</name>
        <dbReference type="ChEBI" id="CHEBI:58115"/>
    </ligand>
</feature>
<dbReference type="OrthoDB" id="9802323at2"/>
<keyword evidence="6 10" id="KW-0464">Manganese</keyword>
<evidence type="ECO:0000256" key="6">
    <source>
        <dbReference type="ARBA" id="ARBA00023211"/>
    </source>
</evidence>
<feature type="binding site" evidence="9">
    <location>
        <position position="392"/>
    </location>
    <ligand>
        <name>GMP</name>
        <dbReference type="ChEBI" id="CHEBI:58115"/>
    </ligand>
</feature>
<dbReference type="GO" id="GO:0042245">
    <property type="term" value="P:RNA repair"/>
    <property type="evidence" value="ECO:0007669"/>
    <property type="project" value="UniProtKB-KW"/>
</dbReference>
<evidence type="ECO:0000256" key="1">
    <source>
        <dbReference type="ARBA" id="ARBA00022598"/>
    </source>
</evidence>
<evidence type="ECO:0000313" key="12">
    <source>
        <dbReference type="EMBL" id="KNY25163.1"/>
    </source>
</evidence>
<feature type="binding site" evidence="9">
    <location>
        <begin position="409"/>
        <end position="412"/>
    </location>
    <ligand>
        <name>GMP</name>
        <dbReference type="ChEBI" id="CHEBI:58115"/>
    </ligand>
</feature>
<dbReference type="eggNOG" id="COG1690">
    <property type="taxonomic scope" value="Bacteria"/>
</dbReference>
<dbReference type="GO" id="GO:0046872">
    <property type="term" value="F:metal ion binding"/>
    <property type="evidence" value="ECO:0007669"/>
    <property type="project" value="UniProtKB-UniRule"/>
</dbReference>
<keyword evidence="13" id="KW-1185">Reference proteome</keyword>
<dbReference type="InterPro" id="IPR001233">
    <property type="entry name" value="RtcB"/>
</dbReference>
<dbReference type="AlphaFoldDB" id="A0A0L6JHG3"/>
<dbReference type="RefSeq" id="WP_050752995.1">
    <property type="nucleotide sequence ID" value="NZ_KN050763.1"/>
</dbReference>
<dbReference type="Gene3D" id="3.90.1860.10">
    <property type="entry name" value="tRNA-splicing ligase RtcB"/>
    <property type="match status" value="1"/>
</dbReference>
<feature type="binding site" evidence="10">
    <location>
        <position position="249"/>
    </location>
    <ligand>
        <name>Mn(2+)</name>
        <dbReference type="ChEBI" id="CHEBI:29035"/>
        <label>2</label>
    </ligand>
</feature>
<comment type="catalytic activity">
    <reaction evidence="7">
        <text>a 3'-end 3'-phospho-ribonucleotide-RNA + a 5'-end dephospho-ribonucleoside-RNA + GTP = a ribonucleotidyl-ribonucleotide-RNA + GMP + diphosphate</text>
        <dbReference type="Rhea" id="RHEA:68076"/>
        <dbReference type="Rhea" id="RHEA-COMP:10463"/>
        <dbReference type="Rhea" id="RHEA-COMP:13936"/>
        <dbReference type="Rhea" id="RHEA-COMP:17355"/>
        <dbReference type="ChEBI" id="CHEBI:33019"/>
        <dbReference type="ChEBI" id="CHEBI:37565"/>
        <dbReference type="ChEBI" id="CHEBI:58115"/>
        <dbReference type="ChEBI" id="CHEBI:83062"/>
        <dbReference type="ChEBI" id="CHEBI:138284"/>
        <dbReference type="ChEBI" id="CHEBI:173118"/>
        <dbReference type="EC" id="6.5.1.8"/>
    </reaction>
</comment>
<feature type="binding site" evidence="10">
    <location>
        <position position="341"/>
    </location>
    <ligand>
        <name>Mn(2+)</name>
        <dbReference type="ChEBI" id="CHEBI:29035"/>
        <label>2</label>
    </ligand>
</feature>
<feature type="binding site" evidence="9">
    <location>
        <begin position="217"/>
        <end position="221"/>
    </location>
    <ligand>
        <name>GMP</name>
        <dbReference type="ChEBI" id="CHEBI:58115"/>
    </ligand>
</feature>
<keyword evidence="2 10" id="KW-0479">Metal-binding</keyword>
<evidence type="ECO:0000256" key="3">
    <source>
        <dbReference type="ARBA" id="ARBA00022741"/>
    </source>
</evidence>
<dbReference type="GO" id="GO:0006396">
    <property type="term" value="P:RNA processing"/>
    <property type="evidence" value="ECO:0007669"/>
    <property type="project" value="InterPro"/>
</dbReference>